<accession>A0AA87YV58</accession>
<reference evidence="2" key="1">
    <citation type="submission" date="2023-07" db="EMBL/GenBank/DDBJ databases">
        <title>draft genome sequence of fig (Ficus carica).</title>
        <authorList>
            <person name="Takahashi T."/>
            <person name="Nishimura K."/>
        </authorList>
    </citation>
    <scope>NUCLEOTIDE SEQUENCE</scope>
</reference>
<protein>
    <recommendedName>
        <fullName evidence="1">RNase H type-1 domain-containing protein</fullName>
    </recommendedName>
</protein>
<evidence type="ECO:0000259" key="1">
    <source>
        <dbReference type="Pfam" id="PF13456"/>
    </source>
</evidence>
<name>A0AA87YV58_FICCA</name>
<dbReference type="EMBL" id="BTGU01005507">
    <property type="protein sequence ID" value="GMN24269.1"/>
    <property type="molecule type" value="Genomic_DNA"/>
</dbReference>
<keyword evidence="3" id="KW-1185">Reference proteome</keyword>
<dbReference type="PANTHER" id="PTHR47723">
    <property type="entry name" value="OS05G0353850 PROTEIN"/>
    <property type="match status" value="1"/>
</dbReference>
<dbReference type="GO" id="GO:0004523">
    <property type="term" value="F:RNA-DNA hybrid ribonuclease activity"/>
    <property type="evidence" value="ECO:0007669"/>
    <property type="project" value="InterPro"/>
</dbReference>
<organism evidence="2 3">
    <name type="scientific">Ficus carica</name>
    <name type="common">Common fig</name>
    <dbReference type="NCBI Taxonomy" id="3494"/>
    <lineage>
        <taxon>Eukaryota</taxon>
        <taxon>Viridiplantae</taxon>
        <taxon>Streptophyta</taxon>
        <taxon>Embryophyta</taxon>
        <taxon>Tracheophyta</taxon>
        <taxon>Spermatophyta</taxon>
        <taxon>Magnoliopsida</taxon>
        <taxon>eudicotyledons</taxon>
        <taxon>Gunneridae</taxon>
        <taxon>Pentapetalae</taxon>
        <taxon>rosids</taxon>
        <taxon>fabids</taxon>
        <taxon>Rosales</taxon>
        <taxon>Moraceae</taxon>
        <taxon>Ficeae</taxon>
        <taxon>Ficus</taxon>
    </lineage>
</organism>
<gene>
    <name evidence="2" type="ORF">TIFTF001_047624</name>
</gene>
<dbReference type="AlphaFoldDB" id="A0AA87YV58"/>
<feature type="domain" description="RNase H type-1" evidence="1">
    <location>
        <begin position="98"/>
        <end position="180"/>
    </location>
</feature>
<proteinExistence type="predicted"/>
<dbReference type="Pfam" id="PF13456">
    <property type="entry name" value="RVT_3"/>
    <property type="match status" value="1"/>
</dbReference>
<dbReference type="InterPro" id="IPR053151">
    <property type="entry name" value="RNase_H-like"/>
</dbReference>
<evidence type="ECO:0000313" key="2">
    <source>
        <dbReference type="EMBL" id="GMN24269.1"/>
    </source>
</evidence>
<comment type="caution">
    <text evidence="2">The sequence shown here is derived from an EMBL/GenBank/DDBJ whole genome shotgun (WGS) entry which is preliminary data.</text>
</comment>
<evidence type="ECO:0000313" key="3">
    <source>
        <dbReference type="Proteomes" id="UP001187192"/>
    </source>
</evidence>
<dbReference type="InterPro" id="IPR002156">
    <property type="entry name" value="RNaseH_domain"/>
</dbReference>
<dbReference type="InterPro" id="IPR044730">
    <property type="entry name" value="RNase_H-like_dom_plant"/>
</dbReference>
<dbReference type="PANTHER" id="PTHR47723:SF19">
    <property type="entry name" value="POLYNUCLEOTIDYL TRANSFERASE, RIBONUCLEASE H-LIKE SUPERFAMILY PROTEIN"/>
    <property type="match status" value="1"/>
</dbReference>
<sequence>MLYGDAQAQVEKVKAFDSQTGYDFPYFKPALMDGAMTRQGLLTLQERMSLGDFTSSDPLAYSFVGEKFNSVPASPPVVVHRGWLAPPVGGLKLYIDTAVKQAECLAVREGLECAVEGGLSISIVESDVTNVITAIRNCSLSASEGPVIEDIRNLLIQVGCDTCTSVVRNGNRVALCLANLVCFDEFVFLGCTSPLRAISTFVIADMES</sequence>
<dbReference type="CDD" id="cd06222">
    <property type="entry name" value="RNase_H_like"/>
    <property type="match status" value="1"/>
</dbReference>
<dbReference type="GO" id="GO:0003676">
    <property type="term" value="F:nucleic acid binding"/>
    <property type="evidence" value="ECO:0007669"/>
    <property type="project" value="InterPro"/>
</dbReference>
<dbReference type="Proteomes" id="UP001187192">
    <property type="component" value="Unassembled WGS sequence"/>
</dbReference>